<gene>
    <name evidence="3" type="primary">npdG</name>
    <name evidence="3" type="ORF">GCM10022215_03920</name>
</gene>
<dbReference type="SUPFAM" id="SSF51735">
    <property type="entry name" value="NAD(P)-binding Rossmann-fold domains"/>
    <property type="match status" value="1"/>
</dbReference>
<organism evidence="3 4">
    <name type="scientific">Nocardioides fonticola</name>
    <dbReference type="NCBI Taxonomy" id="450363"/>
    <lineage>
        <taxon>Bacteria</taxon>
        <taxon>Bacillati</taxon>
        <taxon>Actinomycetota</taxon>
        <taxon>Actinomycetes</taxon>
        <taxon>Propionibacteriales</taxon>
        <taxon>Nocardioidaceae</taxon>
        <taxon>Nocardioides</taxon>
    </lineage>
</organism>
<dbReference type="InterPro" id="IPR051267">
    <property type="entry name" value="STEAP_metalloreductase"/>
</dbReference>
<keyword evidence="4" id="KW-1185">Reference proteome</keyword>
<evidence type="ECO:0000256" key="1">
    <source>
        <dbReference type="ARBA" id="ARBA00023002"/>
    </source>
</evidence>
<dbReference type="Proteomes" id="UP001501495">
    <property type="component" value="Unassembled WGS sequence"/>
</dbReference>
<dbReference type="Gene3D" id="3.40.50.720">
    <property type="entry name" value="NAD(P)-binding Rossmann-like Domain"/>
    <property type="match status" value="1"/>
</dbReference>
<comment type="caution">
    <text evidence="3">The sequence shown here is derived from an EMBL/GenBank/DDBJ whole genome shotgun (WGS) entry which is preliminary data.</text>
</comment>
<name>A0ABP7XAK3_9ACTN</name>
<proteinExistence type="predicted"/>
<dbReference type="InterPro" id="IPR028939">
    <property type="entry name" value="P5C_Rdtase_cat_N"/>
</dbReference>
<accession>A0ABP7XAK3</accession>
<keyword evidence="1" id="KW-0560">Oxidoreductase</keyword>
<evidence type="ECO:0000259" key="2">
    <source>
        <dbReference type="Pfam" id="PF03807"/>
    </source>
</evidence>
<evidence type="ECO:0000313" key="3">
    <source>
        <dbReference type="EMBL" id="GAA4109535.1"/>
    </source>
</evidence>
<dbReference type="InterPro" id="IPR010185">
    <property type="entry name" value="NpdG"/>
</dbReference>
<dbReference type="EMBL" id="BAAAZH010000002">
    <property type="protein sequence ID" value="GAA4109535.1"/>
    <property type="molecule type" value="Genomic_DNA"/>
</dbReference>
<evidence type="ECO:0000313" key="4">
    <source>
        <dbReference type="Proteomes" id="UP001501495"/>
    </source>
</evidence>
<feature type="domain" description="Pyrroline-5-carboxylate reductase catalytic N-terminal" evidence="2">
    <location>
        <begin position="18"/>
        <end position="117"/>
    </location>
</feature>
<dbReference type="PANTHER" id="PTHR14239:SF0">
    <property type="entry name" value="F420-DEPENDENT NADP REDUCTASE"/>
    <property type="match status" value="1"/>
</dbReference>
<dbReference type="InterPro" id="IPR036291">
    <property type="entry name" value="NAD(P)-bd_dom_sf"/>
</dbReference>
<dbReference type="NCBIfam" id="TIGR01915">
    <property type="entry name" value="npdG"/>
    <property type="match status" value="1"/>
</dbReference>
<sequence>MISTPAGTEITPPTAPFTIAVIGGTGPQGKGLGYRFARGGHTVVFGSRSAEKGEAVAEEVAARLDGVAGAGTVSGAANADAAAQADVVLLAVPWDGHDELVASLPLAGKVVISCVNPLGFDKRGAYGLVVDAGEGSAAETAQRLAPEAVVVGAFHNVSAVTLWEHDGFLDEDILVVGDSVAAKGVAIELCASVNGRQGIDAGKLRLARQLEPWTAVLISINRKYKIHSSIKITGFDH</sequence>
<dbReference type="PANTHER" id="PTHR14239">
    <property type="entry name" value="DUDULIN-RELATED"/>
    <property type="match status" value="1"/>
</dbReference>
<protein>
    <submittedName>
        <fullName evidence="3">NADPH-dependent F420 reductase</fullName>
    </submittedName>
</protein>
<dbReference type="Pfam" id="PF03807">
    <property type="entry name" value="F420_oxidored"/>
    <property type="match status" value="1"/>
</dbReference>
<reference evidence="4" key="1">
    <citation type="journal article" date="2019" name="Int. J. Syst. Evol. Microbiol.">
        <title>The Global Catalogue of Microorganisms (GCM) 10K type strain sequencing project: providing services to taxonomists for standard genome sequencing and annotation.</title>
        <authorList>
            <consortium name="The Broad Institute Genomics Platform"/>
            <consortium name="The Broad Institute Genome Sequencing Center for Infectious Disease"/>
            <person name="Wu L."/>
            <person name="Ma J."/>
        </authorList>
    </citation>
    <scope>NUCLEOTIDE SEQUENCE [LARGE SCALE GENOMIC DNA]</scope>
    <source>
        <strain evidence="4">JCM 16703</strain>
    </source>
</reference>